<gene>
    <name evidence="1" type="ORF">PV02_07345</name>
</gene>
<evidence type="ECO:0000313" key="1">
    <source>
        <dbReference type="EMBL" id="MCQ6962889.1"/>
    </source>
</evidence>
<comment type="caution">
    <text evidence="1">The sequence shown here is derived from an EMBL/GenBank/DDBJ whole genome shotgun (WGS) entry which is preliminary data.</text>
</comment>
<accession>A0AAE3HB51</accession>
<dbReference type="EMBL" id="JTEO01000004">
    <property type="protein sequence ID" value="MCQ6962889.1"/>
    <property type="molecule type" value="Genomic_DNA"/>
</dbReference>
<sequence>MDSTAYIRFNAIFKTACRCQPSRAEETEVLSATEKIRHLTLRMHGIINMQAGKGNCGYIEHCDPSSCQGMEYV</sequence>
<organism evidence="1 2">
    <name type="scientific">Methanolobus chelungpuianus</name>
    <dbReference type="NCBI Taxonomy" id="502115"/>
    <lineage>
        <taxon>Archaea</taxon>
        <taxon>Methanobacteriati</taxon>
        <taxon>Methanobacteriota</taxon>
        <taxon>Stenosarchaea group</taxon>
        <taxon>Methanomicrobia</taxon>
        <taxon>Methanosarcinales</taxon>
        <taxon>Methanosarcinaceae</taxon>
        <taxon>Methanolobus</taxon>
    </lineage>
</organism>
<dbReference type="Proteomes" id="UP001206983">
    <property type="component" value="Unassembled WGS sequence"/>
</dbReference>
<protein>
    <submittedName>
        <fullName evidence="1">Uncharacterized protein</fullName>
    </submittedName>
</protein>
<reference evidence="1 2" key="1">
    <citation type="journal article" date="2011" name="Appl. Environ. Microbiol.">
        <title>Methanogenic archaea isolated from Taiwan's Chelungpu fault.</title>
        <authorList>
            <person name="Wu S.Y."/>
            <person name="Lai M.C."/>
        </authorList>
    </citation>
    <scope>NUCLEOTIDE SEQUENCE [LARGE SCALE GENOMIC DNA]</scope>
    <source>
        <strain evidence="1 2">St545Mb</strain>
    </source>
</reference>
<dbReference type="AlphaFoldDB" id="A0AAE3HB51"/>
<name>A0AAE3HB51_9EURY</name>
<proteinExistence type="predicted"/>
<keyword evidence="2" id="KW-1185">Reference proteome</keyword>
<evidence type="ECO:0000313" key="2">
    <source>
        <dbReference type="Proteomes" id="UP001206983"/>
    </source>
</evidence>